<dbReference type="Proteomes" id="UP000050342">
    <property type="component" value="Unassembled WGS sequence"/>
</dbReference>
<dbReference type="InterPro" id="IPR008984">
    <property type="entry name" value="SMAD_FHA_dom_sf"/>
</dbReference>
<dbReference type="Pfam" id="PF00498">
    <property type="entry name" value="FHA"/>
    <property type="match status" value="1"/>
</dbReference>
<accession>A0A0Q0SXG1</accession>
<proteinExistence type="predicted"/>
<keyword evidence="3" id="KW-1185">Reference proteome</keyword>
<dbReference type="Gene3D" id="2.60.200.20">
    <property type="match status" value="1"/>
</dbReference>
<dbReference type="AlphaFoldDB" id="A0A0Q0SXG1"/>
<dbReference type="EMBL" id="LLWH01000235">
    <property type="protein sequence ID" value="KQB51539.1"/>
    <property type="molecule type" value="Genomic_DNA"/>
</dbReference>
<sequence length="399" mass="44721">MELVFDLLDTGSRDAAQVMRKTFSEQGGTIGRNPSCDWVLLDSSRNVSNCHAHISYRDGTFFFTDSSTNGSCVNRSGVWLIKGQAQRIEHGDVFFIGHFQICAQLEHELQAMLDQVGRPQPAGSIIPDDAFLALDPLDPIKIPAAVFAVLDEPEPTHSQPTSWEQRVDYAQIDYENLRVPHLVEAQKAPLPDQTAPLGPPSDDAFWVAFGAAVGVDLSQQSRHDREALALKAARLLNHSISGLQQSLWTRSELKNQLRLAHTAAPEARQNPLKSTQDATEALGLLLAPKKPHQLGAEQVVWRAFRDVQAHQVALLSASRAAIRSSLEHFSPQQLILRFERDGYQPWLTTSGSRWRAFTRYHQTLQRDDDWCERLLARDFAQAYEEQVRLISTLHNDPQG</sequence>
<dbReference type="OrthoDB" id="273564at2"/>
<dbReference type="NCBIfam" id="TIGR03354">
    <property type="entry name" value="VI_FHA"/>
    <property type="match status" value="1"/>
</dbReference>
<dbReference type="SUPFAM" id="SSF49879">
    <property type="entry name" value="SMAD/FHA domain"/>
    <property type="match status" value="1"/>
</dbReference>
<reference evidence="2 3" key="1">
    <citation type="submission" date="2015-10" db="EMBL/GenBank/DDBJ databases">
        <title>Pseudomonas helleri sp. nov. and Pseudomonas weihenstephanensis sp. nov., isolated from raw cows milk.</title>
        <authorList>
            <person name="Von Neubeck M."/>
            <person name="Huptas C."/>
            <person name="Wenning M."/>
            <person name="Scherer S."/>
        </authorList>
    </citation>
    <scope>NUCLEOTIDE SEQUENCE [LARGE SCALE GENOMIC DNA]</scope>
    <source>
        <strain evidence="2 3">BSTT44</strain>
    </source>
</reference>
<gene>
    <name evidence="2" type="ORF">AQS70_17775</name>
</gene>
<comment type="caution">
    <text evidence="2">The sequence shown here is derived from an EMBL/GenBank/DDBJ whole genome shotgun (WGS) entry which is preliminary data.</text>
</comment>
<dbReference type="InterPro" id="IPR017735">
    <property type="entry name" value="T6SS_FHA"/>
</dbReference>
<dbReference type="SMART" id="SM00240">
    <property type="entry name" value="FHA"/>
    <property type="match status" value="1"/>
</dbReference>
<evidence type="ECO:0000313" key="2">
    <source>
        <dbReference type="EMBL" id="KQB51539.1"/>
    </source>
</evidence>
<dbReference type="InterPro" id="IPR046883">
    <property type="entry name" value="T6SS_FHA_C"/>
</dbReference>
<feature type="domain" description="FHA" evidence="1">
    <location>
        <begin position="28"/>
        <end position="78"/>
    </location>
</feature>
<dbReference type="Pfam" id="PF20232">
    <property type="entry name" value="T6SS_FHA_C"/>
    <property type="match status" value="1"/>
</dbReference>
<evidence type="ECO:0000259" key="1">
    <source>
        <dbReference type="PROSITE" id="PS50006"/>
    </source>
</evidence>
<dbReference type="RefSeq" id="WP_055104950.1">
    <property type="nucleotide sequence ID" value="NZ_LLWH01000235.1"/>
</dbReference>
<protein>
    <recommendedName>
        <fullName evidence="1">FHA domain-containing protein</fullName>
    </recommendedName>
</protein>
<dbReference type="InterPro" id="IPR000253">
    <property type="entry name" value="FHA_dom"/>
</dbReference>
<dbReference type="STRING" id="1563157.AQS70_17775"/>
<organism evidence="2 3">
    <name type="scientific">Pseudomonas endophytica</name>
    <dbReference type="NCBI Taxonomy" id="1563157"/>
    <lineage>
        <taxon>Bacteria</taxon>
        <taxon>Pseudomonadati</taxon>
        <taxon>Pseudomonadota</taxon>
        <taxon>Gammaproteobacteria</taxon>
        <taxon>Pseudomonadales</taxon>
        <taxon>Pseudomonadaceae</taxon>
        <taxon>Pseudomonas</taxon>
    </lineage>
</organism>
<dbReference type="CDD" id="cd00060">
    <property type="entry name" value="FHA"/>
    <property type="match status" value="1"/>
</dbReference>
<name>A0A0Q0SXG1_9PSED</name>
<evidence type="ECO:0000313" key="3">
    <source>
        <dbReference type="Proteomes" id="UP000050342"/>
    </source>
</evidence>
<dbReference type="PROSITE" id="PS50006">
    <property type="entry name" value="FHA_DOMAIN"/>
    <property type="match status" value="1"/>
</dbReference>